<dbReference type="EMBL" id="JADIMZ010000064">
    <property type="protein sequence ID" value="MBO8432520.1"/>
    <property type="molecule type" value="Genomic_DNA"/>
</dbReference>
<dbReference type="InterPro" id="IPR025518">
    <property type="entry name" value="DUF4406"/>
</dbReference>
<dbReference type="AlphaFoldDB" id="A0A9D9DUU5"/>
<reference evidence="1" key="2">
    <citation type="journal article" date="2021" name="PeerJ">
        <title>Extensive microbial diversity within the chicken gut microbiome revealed by metagenomics and culture.</title>
        <authorList>
            <person name="Gilroy R."/>
            <person name="Ravi A."/>
            <person name="Getino M."/>
            <person name="Pursley I."/>
            <person name="Horton D.L."/>
            <person name="Alikhan N.F."/>
            <person name="Baker D."/>
            <person name="Gharbi K."/>
            <person name="Hall N."/>
            <person name="Watson M."/>
            <person name="Adriaenssens E.M."/>
            <person name="Foster-Nyarko E."/>
            <person name="Jarju S."/>
            <person name="Secka A."/>
            <person name="Antonio M."/>
            <person name="Oren A."/>
            <person name="Chaudhuri R.R."/>
            <person name="La Ragione R."/>
            <person name="Hildebrand F."/>
            <person name="Pallen M.J."/>
        </authorList>
    </citation>
    <scope>NUCLEOTIDE SEQUENCE</scope>
    <source>
        <strain evidence="1">2889</strain>
    </source>
</reference>
<gene>
    <name evidence="1" type="ORF">IAB08_04435</name>
</gene>
<reference evidence="1" key="1">
    <citation type="submission" date="2020-10" db="EMBL/GenBank/DDBJ databases">
        <authorList>
            <person name="Gilroy R."/>
        </authorList>
    </citation>
    <scope>NUCLEOTIDE SEQUENCE</scope>
    <source>
        <strain evidence="1">2889</strain>
    </source>
</reference>
<dbReference type="Gene3D" id="3.40.50.10400">
    <property type="entry name" value="Hypothetical protein PA1492"/>
    <property type="match status" value="1"/>
</dbReference>
<evidence type="ECO:0000313" key="1">
    <source>
        <dbReference type="EMBL" id="MBO8432520.1"/>
    </source>
</evidence>
<evidence type="ECO:0000313" key="2">
    <source>
        <dbReference type="Proteomes" id="UP000823612"/>
    </source>
</evidence>
<comment type="caution">
    <text evidence="1">The sequence shown here is derived from an EMBL/GenBank/DDBJ whole genome shotgun (WGS) entry which is preliminary data.</text>
</comment>
<dbReference type="Proteomes" id="UP000823612">
    <property type="component" value="Unassembled WGS sequence"/>
</dbReference>
<organism evidence="1 2">
    <name type="scientific">Candidatus Pullibacteroides excrementavium</name>
    <dbReference type="NCBI Taxonomy" id="2840905"/>
    <lineage>
        <taxon>Bacteria</taxon>
        <taxon>Pseudomonadati</taxon>
        <taxon>Bacteroidota</taxon>
        <taxon>Bacteroidia</taxon>
        <taxon>Bacteroidales</taxon>
        <taxon>Candidatus Pullibacteroides</taxon>
    </lineage>
</organism>
<name>A0A9D9DUU5_9BACT</name>
<protein>
    <submittedName>
        <fullName evidence="1">DUF4406 domain-containing protein</fullName>
    </submittedName>
</protein>
<accession>A0A9D9DUU5</accession>
<sequence length="101" mass="11628">MEKVYISGKVTGLPWEEVEKKFMEAAKVVRCHGSLAVVPIHYCRKDWPWRQCMKQCLALMLECDKVLLLPDWKQSRGAKIEALVAVACGIPVLKLKRYDRP</sequence>
<proteinExistence type="predicted"/>
<dbReference type="SUPFAM" id="SSF52309">
    <property type="entry name" value="N-(deoxy)ribosyltransferase-like"/>
    <property type="match status" value="1"/>
</dbReference>
<dbReference type="Pfam" id="PF14359">
    <property type="entry name" value="DUF4406"/>
    <property type="match status" value="1"/>
</dbReference>